<dbReference type="Pfam" id="PF02922">
    <property type="entry name" value="CBM_48"/>
    <property type="match status" value="1"/>
</dbReference>
<dbReference type="SMART" id="SM00642">
    <property type="entry name" value="Aamy"/>
    <property type="match status" value="1"/>
</dbReference>
<evidence type="ECO:0000313" key="18">
    <source>
        <dbReference type="EMBL" id="MBB5199546.1"/>
    </source>
</evidence>
<evidence type="ECO:0000256" key="7">
    <source>
        <dbReference type="ARBA" id="ARBA00022801"/>
    </source>
</evidence>
<feature type="site" description="Transition state stabilizer" evidence="16">
    <location>
        <position position="392"/>
    </location>
</feature>
<evidence type="ECO:0000256" key="10">
    <source>
        <dbReference type="ARBA" id="ARBA00032057"/>
    </source>
</evidence>
<evidence type="ECO:0000256" key="12">
    <source>
        <dbReference type="ARBA" id="ARBA00034013"/>
    </source>
</evidence>
<evidence type="ECO:0000256" key="8">
    <source>
        <dbReference type="ARBA" id="ARBA00023277"/>
    </source>
</evidence>
<comment type="pathway">
    <text evidence="2 14">Glycan biosynthesis; trehalose biosynthesis.</text>
</comment>
<feature type="active site" description="Nucleophile" evidence="15">
    <location>
        <position position="265"/>
    </location>
</feature>
<evidence type="ECO:0000256" key="16">
    <source>
        <dbReference type="PIRSR" id="PIRSR006337-3"/>
    </source>
</evidence>
<comment type="similarity">
    <text evidence="3 14">Belongs to the glycosyl hydrolase 13 family.</text>
</comment>
<comment type="subcellular location">
    <subcellularLocation>
        <location evidence="1 15">Cytoplasm</location>
    </subcellularLocation>
</comment>
<evidence type="ECO:0000256" key="1">
    <source>
        <dbReference type="ARBA" id="ARBA00004496"/>
    </source>
</evidence>
<organism evidence="18 19">
    <name type="scientific">Glaciimonas immobilis</name>
    <dbReference type="NCBI Taxonomy" id="728004"/>
    <lineage>
        <taxon>Bacteria</taxon>
        <taxon>Pseudomonadati</taxon>
        <taxon>Pseudomonadota</taxon>
        <taxon>Betaproteobacteria</taxon>
        <taxon>Burkholderiales</taxon>
        <taxon>Oxalobacteraceae</taxon>
        <taxon>Glaciimonas</taxon>
    </lineage>
</organism>
<evidence type="ECO:0000259" key="17">
    <source>
        <dbReference type="SMART" id="SM00642"/>
    </source>
</evidence>
<dbReference type="SUPFAM" id="SSF51445">
    <property type="entry name" value="(Trans)glycosidases"/>
    <property type="match status" value="1"/>
</dbReference>
<keyword evidence="19" id="KW-1185">Reference proteome</keyword>
<keyword evidence="9 14" id="KW-0326">Glycosidase</keyword>
<dbReference type="GO" id="GO:0033942">
    <property type="term" value="F:4-alpha-D-(1-&gt;4)-alpha-D-glucanotrehalose trehalohydrolase activity"/>
    <property type="evidence" value="ECO:0007669"/>
    <property type="project" value="UniProtKB-EC"/>
</dbReference>
<dbReference type="UniPathway" id="UPA00299"/>
<dbReference type="PANTHER" id="PTHR43651">
    <property type="entry name" value="1,4-ALPHA-GLUCAN-BRANCHING ENZYME"/>
    <property type="match status" value="1"/>
</dbReference>
<evidence type="ECO:0000256" key="15">
    <source>
        <dbReference type="PIRSR" id="PIRSR006337-1"/>
    </source>
</evidence>
<accession>A0A840RRE2</accession>
<dbReference type="Pfam" id="PF00128">
    <property type="entry name" value="Alpha-amylase"/>
    <property type="match status" value="1"/>
</dbReference>
<sequence length="601" mass="66160">MSAHYSHLLPFGATYIAPDRTTFRLWAPTADGVEIVLEQGEAVPMIPESAAHGWFSATLACGAGTAYRYRVQSRTDGSLLVPDPAARAQQGDVHDASLVVDPHAYHWNHADWQGRPWHETVLYELHVGTMGGFAGVEKRLPELARMGFTAIELMPVADFPGARNWGYDGVLPFAPDAAYGTPEDLKSLIDSAHGLGLMVFLDVVYNHFGPDGNYLGSYAAPFFRQDDPTLWGHAIDFREPEVSDFFVQNALYWVHEYRFDGLRIDAAHAICEQDWLIALAQTIRARSTAIAPERQIHLVLEHDGNAAHFLKDNFNAQWNEDGHHVLHTMLTGERNAYYVDYTDRPAEKLARCLAEGFIYQGQSSVFRNGKPRGEPSAGLPPTAFVLFLQNHDQIGNRAFGDRLTTLANPRALQAAQALVLLSPQIPLVFMGEEVDARVPFFYFTSYTDPALAEAVRAGRYREFAASHEFADKKQREDIPDPNDPATFTRSIFSQSAPDNSGLMAALLTIRHTHIIPRLKGASASDAQALGPAAVAARWRMGDGAVLVIMINLDQHPVVISLEGLMRPAGADLLFATDDALKGVARGELEGYSIVVLLEPAP</sequence>
<keyword evidence="7 14" id="KW-0378">Hydrolase</keyword>
<dbReference type="Gene3D" id="1.10.10.760">
    <property type="entry name" value="E-set domains of sugar-utilizing enzymes"/>
    <property type="match status" value="1"/>
</dbReference>
<evidence type="ECO:0000256" key="13">
    <source>
        <dbReference type="NCBIfam" id="TIGR02402"/>
    </source>
</evidence>
<dbReference type="InterPro" id="IPR014756">
    <property type="entry name" value="Ig_E-set"/>
</dbReference>
<dbReference type="Gene3D" id="2.60.40.10">
    <property type="entry name" value="Immunoglobulins"/>
    <property type="match status" value="1"/>
</dbReference>
<dbReference type="InterPro" id="IPR012768">
    <property type="entry name" value="Trehalose_TreZ"/>
</dbReference>
<protein>
    <recommendedName>
        <fullName evidence="5 13">Malto-oligosyltrehalose trehalohydrolase</fullName>
        <shortName evidence="14">MTHase</shortName>
        <ecNumber evidence="4 13">3.2.1.141</ecNumber>
    </recommendedName>
    <alternativeName>
        <fullName evidence="11 14">4-alpha-D-((1-&gt;4)-alpha-D-glucano)trehalose trehalohydrolase</fullName>
    </alternativeName>
    <alternativeName>
        <fullName evidence="10 14">Maltooligosyl trehalose trehalohydrolase</fullName>
    </alternativeName>
</protein>
<dbReference type="Proteomes" id="UP000571084">
    <property type="component" value="Unassembled WGS sequence"/>
</dbReference>
<dbReference type="InterPro" id="IPR022567">
    <property type="entry name" value="DUF3459"/>
</dbReference>
<evidence type="ECO:0000256" key="14">
    <source>
        <dbReference type="PIRNR" id="PIRNR006337"/>
    </source>
</evidence>
<keyword evidence="8" id="KW-0119">Carbohydrate metabolism</keyword>
<evidence type="ECO:0000256" key="2">
    <source>
        <dbReference type="ARBA" id="ARBA00005199"/>
    </source>
</evidence>
<dbReference type="InterPro" id="IPR006047">
    <property type="entry name" value="GH13_cat_dom"/>
</dbReference>
<gene>
    <name evidence="18" type="ORF">HNR39_001373</name>
</gene>
<dbReference type="GO" id="GO:0005992">
    <property type="term" value="P:trehalose biosynthetic process"/>
    <property type="evidence" value="ECO:0007669"/>
    <property type="project" value="UniProtKB-UniRule"/>
</dbReference>
<evidence type="ECO:0000256" key="6">
    <source>
        <dbReference type="ARBA" id="ARBA00022490"/>
    </source>
</evidence>
<comment type="caution">
    <text evidence="18">The sequence shown here is derived from an EMBL/GenBank/DDBJ whole genome shotgun (WGS) entry which is preliminary data.</text>
</comment>
<dbReference type="CDD" id="cd02853">
    <property type="entry name" value="E_set_MTHase_like_N"/>
    <property type="match status" value="1"/>
</dbReference>
<evidence type="ECO:0000256" key="3">
    <source>
        <dbReference type="ARBA" id="ARBA00008061"/>
    </source>
</evidence>
<keyword evidence="6" id="KW-0963">Cytoplasm</keyword>
<dbReference type="InterPro" id="IPR044901">
    <property type="entry name" value="Trehalose_TreZ_E-set_sf"/>
</dbReference>
<feature type="active site" description="Proton donor" evidence="15">
    <location>
        <position position="301"/>
    </location>
</feature>
<evidence type="ECO:0000256" key="4">
    <source>
        <dbReference type="ARBA" id="ARBA00012268"/>
    </source>
</evidence>
<dbReference type="NCBIfam" id="TIGR02402">
    <property type="entry name" value="trehalose_TreZ"/>
    <property type="match status" value="1"/>
</dbReference>
<reference evidence="18 19" key="1">
    <citation type="submission" date="2020-08" db="EMBL/GenBank/DDBJ databases">
        <title>Genomic Encyclopedia of Type Strains, Phase IV (KMG-IV): sequencing the most valuable type-strain genomes for metagenomic binning, comparative biology and taxonomic classification.</title>
        <authorList>
            <person name="Goeker M."/>
        </authorList>
    </citation>
    <scope>NUCLEOTIDE SEQUENCE [LARGE SCALE GENOMIC DNA]</scope>
    <source>
        <strain evidence="18 19">DSM 23240</strain>
    </source>
</reference>
<dbReference type="SUPFAM" id="SSF81296">
    <property type="entry name" value="E set domains"/>
    <property type="match status" value="1"/>
</dbReference>
<dbReference type="CDD" id="cd11325">
    <property type="entry name" value="AmyAc_GTHase"/>
    <property type="match status" value="1"/>
</dbReference>
<dbReference type="InterPro" id="IPR013783">
    <property type="entry name" value="Ig-like_fold"/>
</dbReference>
<feature type="domain" description="Glycosyl hydrolase family 13 catalytic" evidence="17">
    <location>
        <begin position="120"/>
        <end position="459"/>
    </location>
</feature>
<evidence type="ECO:0000256" key="5">
    <source>
        <dbReference type="ARBA" id="ARBA00015938"/>
    </source>
</evidence>
<dbReference type="InterPro" id="IPR017853">
    <property type="entry name" value="GH"/>
</dbReference>
<evidence type="ECO:0000256" key="11">
    <source>
        <dbReference type="ARBA" id="ARBA00033284"/>
    </source>
</evidence>
<dbReference type="RefSeq" id="WP_168054727.1">
    <property type="nucleotide sequence ID" value="NZ_JAAOZT010000006.1"/>
</dbReference>
<comment type="catalytic activity">
    <reaction evidence="12 14">
        <text>hydrolysis of (1-&gt;4)-alpha-D-glucosidic linkage in 4-alpha-D-[(1-&gt;4)-alpha-D-glucanosyl]n trehalose to yield trehalose and (1-&gt;4)-alpha-D-glucan.</text>
        <dbReference type="EC" id="3.2.1.141"/>
    </reaction>
</comment>
<dbReference type="EMBL" id="JACHHQ010000002">
    <property type="protein sequence ID" value="MBB5199546.1"/>
    <property type="molecule type" value="Genomic_DNA"/>
</dbReference>
<proteinExistence type="inferred from homology"/>
<dbReference type="InterPro" id="IPR004193">
    <property type="entry name" value="Glyco_hydro_13_N"/>
</dbReference>
<dbReference type="Pfam" id="PF11941">
    <property type="entry name" value="DUF3459"/>
    <property type="match status" value="1"/>
</dbReference>
<dbReference type="AlphaFoldDB" id="A0A840RRE2"/>
<dbReference type="PANTHER" id="PTHR43651:SF11">
    <property type="entry name" value="MALTO-OLIGOSYLTREHALOSE TREHALOHYDROLASE"/>
    <property type="match status" value="1"/>
</dbReference>
<dbReference type="PIRSF" id="PIRSF006337">
    <property type="entry name" value="Trehalose_TreZ"/>
    <property type="match status" value="1"/>
</dbReference>
<dbReference type="EC" id="3.2.1.141" evidence="4 13"/>
<dbReference type="Gene3D" id="3.20.20.80">
    <property type="entry name" value="Glycosidases"/>
    <property type="match status" value="1"/>
</dbReference>
<dbReference type="GO" id="GO:0005737">
    <property type="term" value="C:cytoplasm"/>
    <property type="evidence" value="ECO:0007669"/>
    <property type="project" value="UniProtKB-SubCell"/>
</dbReference>
<name>A0A840RRE2_9BURK</name>
<evidence type="ECO:0000256" key="9">
    <source>
        <dbReference type="ARBA" id="ARBA00023295"/>
    </source>
</evidence>
<evidence type="ECO:0000313" key="19">
    <source>
        <dbReference type="Proteomes" id="UP000571084"/>
    </source>
</evidence>